<feature type="compositionally biased region" description="Low complexity" evidence="2">
    <location>
        <begin position="281"/>
        <end position="290"/>
    </location>
</feature>
<dbReference type="Pfam" id="PF09783">
    <property type="entry name" value="Vac_ImportDeg"/>
    <property type="match status" value="1"/>
</dbReference>
<evidence type="ECO:0008006" key="5">
    <source>
        <dbReference type="Google" id="ProtNLM"/>
    </source>
</evidence>
<dbReference type="GO" id="GO:0007039">
    <property type="term" value="P:protein catabolic process in the vacuole"/>
    <property type="evidence" value="ECO:0007669"/>
    <property type="project" value="TreeGrafter"/>
</dbReference>
<dbReference type="GO" id="GO:0045721">
    <property type="term" value="P:negative regulation of gluconeogenesis"/>
    <property type="evidence" value="ECO:0007669"/>
    <property type="project" value="TreeGrafter"/>
</dbReference>
<feature type="region of interest" description="Disordered" evidence="2">
    <location>
        <begin position="57"/>
        <end position="108"/>
    </location>
</feature>
<dbReference type="GO" id="GO:0043161">
    <property type="term" value="P:proteasome-mediated ubiquitin-dependent protein catabolic process"/>
    <property type="evidence" value="ECO:0007669"/>
    <property type="project" value="TreeGrafter"/>
</dbReference>
<keyword evidence="4" id="KW-1185">Reference proteome</keyword>
<name>A0A067MTD0_BOTB1</name>
<evidence type="ECO:0000256" key="1">
    <source>
        <dbReference type="ARBA" id="ARBA00061469"/>
    </source>
</evidence>
<feature type="compositionally biased region" description="Basic and acidic residues" evidence="2">
    <location>
        <begin position="69"/>
        <end position="81"/>
    </location>
</feature>
<feature type="compositionally biased region" description="Polar residues" evidence="2">
    <location>
        <begin position="269"/>
        <end position="280"/>
    </location>
</feature>
<feature type="region of interest" description="Disordered" evidence="2">
    <location>
        <begin position="269"/>
        <end position="290"/>
    </location>
</feature>
<sequence length="339" mass="37958">MLVDAHEPDQLIHLHPNPRSGLSRVTPIPIPSRSSSLYVQEPGSPLSSPHSFYVGSSNTFSSPPASPRPDCDSSHPAEKALHSSCSSPPITRARSPPHRYVSPPDPYTDITRIRVRSQGQGCLYPGAKFDGTQKSGRNSYDVSVTIVDVDFSASTLCGYLTIKNLTEDWPQLTTYFDAEIIGSRYGFLTQDWGANEQEDLTHWARFPAFRPLKSELRRPNLTMKDRDRGVVFMRWKERFLVPDHRVRVINGASFAGFYYVCVEFNPTPTSPSHRTTGLPQSRTSYSSRDYSSWTGSDESASAPGAATMTGFYFHQHSEPYQQLSLAHVPDRTTSSFEFR</sequence>
<reference evidence="4" key="1">
    <citation type="journal article" date="2014" name="Proc. Natl. Acad. Sci. U.S.A.">
        <title>Extensive sampling of basidiomycete genomes demonstrates inadequacy of the white-rot/brown-rot paradigm for wood decay fungi.</title>
        <authorList>
            <person name="Riley R."/>
            <person name="Salamov A.A."/>
            <person name="Brown D.W."/>
            <person name="Nagy L.G."/>
            <person name="Floudas D."/>
            <person name="Held B.W."/>
            <person name="Levasseur A."/>
            <person name="Lombard V."/>
            <person name="Morin E."/>
            <person name="Otillar R."/>
            <person name="Lindquist E.A."/>
            <person name="Sun H."/>
            <person name="LaButti K.M."/>
            <person name="Schmutz J."/>
            <person name="Jabbour D."/>
            <person name="Luo H."/>
            <person name="Baker S.E."/>
            <person name="Pisabarro A.G."/>
            <person name="Walton J.D."/>
            <person name="Blanchette R.A."/>
            <person name="Henrissat B."/>
            <person name="Martin F."/>
            <person name="Cullen D."/>
            <person name="Hibbett D.S."/>
            <person name="Grigoriev I.V."/>
        </authorList>
    </citation>
    <scope>NUCLEOTIDE SEQUENCE [LARGE SCALE GENOMIC DNA]</scope>
    <source>
        <strain evidence="4">FD-172 SS1</strain>
    </source>
</reference>
<evidence type="ECO:0000256" key="2">
    <source>
        <dbReference type="SAM" id="MobiDB-lite"/>
    </source>
</evidence>
<evidence type="ECO:0000313" key="3">
    <source>
        <dbReference type="EMBL" id="KDQ17970.1"/>
    </source>
</evidence>
<dbReference type="PANTHER" id="PTHR14534:SF3">
    <property type="entry name" value="GID COMPLEX SUBUNIT 4 HOMOLOG"/>
    <property type="match status" value="1"/>
</dbReference>
<accession>A0A067MTD0</accession>
<proteinExistence type="inferred from homology"/>
<dbReference type="STRING" id="930990.A0A067MTD0"/>
<feature type="region of interest" description="Disordered" evidence="2">
    <location>
        <begin position="1"/>
        <end position="28"/>
    </location>
</feature>
<dbReference type="GO" id="GO:0006623">
    <property type="term" value="P:protein targeting to vacuole"/>
    <property type="evidence" value="ECO:0007669"/>
    <property type="project" value="TreeGrafter"/>
</dbReference>
<gene>
    <name evidence="3" type="ORF">BOTBODRAFT_104624</name>
</gene>
<dbReference type="GO" id="GO:0005773">
    <property type="term" value="C:vacuole"/>
    <property type="evidence" value="ECO:0007669"/>
    <property type="project" value="GOC"/>
</dbReference>
<organism evidence="3 4">
    <name type="scientific">Botryobasidium botryosum (strain FD-172 SS1)</name>
    <dbReference type="NCBI Taxonomy" id="930990"/>
    <lineage>
        <taxon>Eukaryota</taxon>
        <taxon>Fungi</taxon>
        <taxon>Dikarya</taxon>
        <taxon>Basidiomycota</taxon>
        <taxon>Agaricomycotina</taxon>
        <taxon>Agaricomycetes</taxon>
        <taxon>Cantharellales</taxon>
        <taxon>Botryobasidiaceae</taxon>
        <taxon>Botryobasidium</taxon>
    </lineage>
</organism>
<comment type="similarity">
    <text evidence="1">Belongs to the GID4/VID24 family.</text>
</comment>
<dbReference type="EMBL" id="KL198022">
    <property type="protein sequence ID" value="KDQ17970.1"/>
    <property type="molecule type" value="Genomic_DNA"/>
</dbReference>
<dbReference type="AlphaFoldDB" id="A0A067MTD0"/>
<dbReference type="InterPro" id="IPR018618">
    <property type="entry name" value="GID4/10-like"/>
</dbReference>
<evidence type="ECO:0000313" key="4">
    <source>
        <dbReference type="Proteomes" id="UP000027195"/>
    </source>
</evidence>
<dbReference type="FunCoup" id="A0A067MTD0">
    <property type="interactions" value="241"/>
</dbReference>
<feature type="compositionally biased region" description="Basic and acidic residues" evidence="2">
    <location>
        <begin position="1"/>
        <end position="12"/>
    </location>
</feature>
<dbReference type="PANTHER" id="PTHR14534">
    <property type="entry name" value="VACUOLAR IMPORT AND DEGRADATION PROTEIN 24"/>
    <property type="match status" value="1"/>
</dbReference>
<dbReference type="OrthoDB" id="62at2759"/>
<dbReference type="HOGENOM" id="CLU_028759_1_0_1"/>
<dbReference type="Proteomes" id="UP000027195">
    <property type="component" value="Unassembled WGS sequence"/>
</dbReference>
<protein>
    <recommendedName>
        <fullName evidence="5">Vacuolar import and degradation protein</fullName>
    </recommendedName>
</protein>
<dbReference type="InParanoid" id="A0A067MTD0"/>
<dbReference type="GO" id="GO:0034657">
    <property type="term" value="C:GID complex"/>
    <property type="evidence" value="ECO:0007669"/>
    <property type="project" value="TreeGrafter"/>
</dbReference>